<feature type="transmembrane region" description="Helical" evidence="1">
    <location>
        <begin position="168"/>
        <end position="195"/>
    </location>
</feature>
<accession>A0A2K9HKK9</accession>
<dbReference type="STRING" id="1423720.FC67_GL002077"/>
<keyword evidence="1" id="KW-0812">Transmembrane</keyword>
<protein>
    <recommendedName>
        <fullName evidence="4">Membrane protein 6-pyruvoyl-tetrahydropterin synthase-related domain-containing protein</fullName>
    </recommendedName>
</protein>
<dbReference type="AlphaFoldDB" id="A0A2K9HKK9"/>
<feature type="transmembrane region" description="Helical" evidence="1">
    <location>
        <begin position="485"/>
        <end position="508"/>
    </location>
</feature>
<keyword evidence="3" id="KW-1185">Reference proteome</keyword>
<evidence type="ECO:0000256" key="1">
    <source>
        <dbReference type="SAM" id="Phobius"/>
    </source>
</evidence>
<name>A0A2K9HKK9_9LACO</name>
<evidence type="ECO:0000313" key="2">
    <source>
        <dbReference type="EMBL" id="AUI71435.1"/>
    </source>
</evidence>
<feature type="transmembrane region" description="Helical" evidence="1">
    <location>
        <begin position="143"/>
        <end position="161"/>
    </location>
</feature>
<proteinExistence type="predicted"/>
<keyword evidence="1" id="KW-0472">Membrane</keyword>
<dbReference type="RefSeq" id="WP_057740075.1">
    <property type="nucleotide sequence ID" value="NZ_AZDQ01000045.1"/>
</dbReference>
<dbReference type="Proteomes" id="UP000234653">
    <property type="component" value="Chromosome"/>
</dbReference>
<feature type="transmembrane region" description="Helical" evidence="1">
    <location>
        <begin position="85"/>
        <end position="107"/>
    </location>
</feature>
<feature type="transmembrane region" description="Helical" evidence="1">
    <location>
        <begin position="295"/>
        <end position="313"/>
    </location>
</feature>
<feature type="transmembrane region" description="Helical" evidence="1">
    <location>
        <begin position="119"/>
        <end position="137"/>
    </location>
</feature>
<feature type="transmembrane region" description="Helical" evidence="1">
    <location>
        <begin position="271"/>
        <end position="289"/>
    </location>
</feature>
<dbReference type="KEGG" id="lali:LA20249_04145"/>
<evidence type="ECO:0000313" key="3">
    <source>
        <dbReference type="Proteomes" id="UP000234653"/>
    </source>
</evidence>
<evidence type="ECO:0008006" key="4">
    <source>
        <dbReference type="Google" id="ProtNLM"/>
    </source>
</evidence>
<sequence>MSSNSWKKIILGIIFLIFSLFYVFVFFRNTAITDTMIFNIAHIKSLEDISTPINFDYWNHSGSLLNLYSPWLTILPGALFLSQNLLAGFLLFMVVITYLTSLSAYYYMKKFSHNTFEALLFSAFYTFSLNRFFLVYQEQRLENYLVLIFLPMVYFGIYQIFSLHSKKWLTFALGLSLIIWTSPIVSLGVLLTILPMPIILFFNRQTHSVEYFKKWFLQILKSGLLTGVLTVGFWGVMLEDQVTKKLIQADYAKFNFIKWFNGMHLQLANQYLLLAIAILFVLLLLFIFWTGTFSYKIIILELIPLTYLLLFGINIKGINLSRLNLSFQMIFSLFVIVVGIRVILMLFQESPVILRLLILLVAILGLGYGNFLQAKDLQTTSPMNLHEKIDYKKYVVNYHDQAATTNNQFLINGQSQEIQFFTKKNEYWVQYYNPKAVTMDIPVQNYAGINVTINNEKVRVKNSKRGTVQIRTQPNRNIIEIHSSYTPLGILMLAINLVGIIILIYVWVRQKRSPSKKIMVDS</sequence>
<gene>
    <name evidence="2" type="ORF">LA20249_04145</name>
</gene>
<feature type="transmembrane region" description="Helical" evidence="1">
    <location>
        <begin position="325"/>
        <end position="347"/>
    </location>
</feature>
<reference evidence="2 3" key="1">
    <citation type="submission" date="2016-12" db="EMBL/GenBank/DDBJ databases">
        <title>The whole genome sequencing and assembly of Lactobacillus alimentarius DSM 20249T strain.</title>
        <authorList>
            <person name="Lee Y.-J."/>
            <person name="Yi H."/>
            <person name="Bahn Y.-S."/>
            <person name="Kim J.F."/>
            <person name="Lee D.-W."/>
        </authorList>
    </citation>
    <scope>NUCLEOTIDE SEQUENCE [LARGE SCALE GENOMIC DNA]</scope>
    <source>
        <strain evidence="2 3">DSM 20249</strain>
    </source>
</reference>
<organism evidence="2 3">
    <name type="scientific">Companilactobacillus alimentarius DSM 20249</name>
    <dbReference type="NCBI Taxonomy" id="1423720"/>
    <lineage>
        <taxon>Bacteria</taxon>
        <taxon>Bacillati</taxon>
        <taxon>Bacillota</taxon>
        <taxon>Bacilli</taxon>
        <taxon>Lactobacillales</taxon>
        <taxon>Lactobacillaceae</taxon>
        <taxon>Companilactobacillus</taxon>
    </lineage>
</organism>
<feature type="transmembrane region" description="Helical" evidence="1">
    <location>
        <begin position="9"/>
        <end position="27"/>
    </location>
</feature>
<dbReference type="EMBL" id="CP018867">
    <property type="protein sequence ID" value="AUI71435.1"/>
    <property type="molecule type" value="Genomic_DNA"/>
</dbReference>
<feature type="transmembrane region" description="Helical" evidence="1">
    <location>
        <begin position="353"/>
        <end position="372"/>
    </location>
</feature>
<keyword evidence="1" id="KW-1133">Transmembrane helix</keyword>
<feature type="transmembrane region" description="Helical" evidence="1">
    <location>
        <begin position="215"/>
        <end position="238"/>
    </location>
</feature>
<dbReference type="OrthoDB" id="9784157at2"/>